<feature type="transmembrane region" description="Helical" evidence="2">
    <location>
        <begin position="629"/>
        <end position="649"/>
    </location>
</feature>
<feature type="transmembrane region" description="Helical" evidence="2">
    <location>
        <begin position="718"/>
        <end position="743"/>
    </location>
</feature>
<dbReference type="STRING" id="236234.A0A1J9S1H4"/>
<feature type="compositionally biased region" description="Basic residues" evidence="1">
    <location>
        <begin position="599"/>
        <end position="614"/>
    </location>
</feature>
<feature type="region of interest" description="Disordered" evidence="1">
    <location>
        <begin position="516"/>
        <end position="623"/>
    </location>
</feature>
<keyword evidence="2" id="KW-0472">Membrane</keyword>
<sequence length="762" mass="87685">MGDSATMSPQPPTGLMSTERSQYHHHVPRFILRNFAHYSDKAKAKKRKQKHQKRIDPDMLNVLQLEPEVKKAEMPLARAFGQRDMYRDFQKPVNQQHVEIQLGKLECIVAPIFHKIRKAQESGLSAVRLLRSERDELRRFLFVMRYRGSNQHKRFFDKDIDSYNAKDKGSLLQHMRERGFEKPIEVWLDNIKTMAEVKIDKEGTWFAEILQRIYHRDADWAFVNMQAMYLAFCTPSNPDDEFLLTENAHDIFEGPVSFTLDPLTGEKNTTACTEYHNFSAISPRVIAVLRSTLLPNTEEDNIPGVRESRHLERELHRCMHSAYDLTASFLEDLPVTKARNSYTTIVDGAPRLIDGEDGSPKPHHTFDFKLFPLASRHVQKINAVILNESHNSSSIAFASHGAARRALEFYLTASCNEPGAYPLKIVSDPYDPTLLQLQKLEKAVALLGATARLMFNVDADDSGRDFLFEQTVFEEIRRRAAEIRGHTYTGNQFTPPLPWQYQYFLPEVYEHLERLQEKEREEQRSGKEELEKKKPEEEGPENEELEKKKPEEEGPGNEKNKPKDKGPEKKQQRKGAQHKYGHLQANEEGSKLQKNAPKPSKRAAKRLARQKAAKSRSLQNDESNSRPPFYLIILATFILGLIWGLRFVYYRLFTFLWKSYSWTRYFLSRKADLHLEPDAAHSEKSTPDRVDTGLGSEGSMGSASSNETNDEANFADGVLIMLTVYATFITVVVACWYCLNLYVKGTEGLITWVWETVRGLRV</sequence>
<proteinExistence type="predicted"/>
<feature type="compositionally biased region" description="Basic and acidic residues" evidence="1">
    <location>
        <begin position="545"/>
        <end position="570"/>
    </location>
</feature>
<reference evidence="3 4" key="1">
    <citation type="submission" date="2016-10" db="EMBL/GenBank/DDBJ databases">
        <title>Proteomics and genomics reveal pathogen-plant mechanisms compatible with a hemibiotrophic lifestyle of Diplodia corticola.</title>
        <authorList>
            <person name="Fernandes I."/>
            <person name="De Jonge R."/>
            <person name="Van De Peer Y."/>
            <person name="Devreese B."/>
            <person name="Alves A."/>
            <person name="Esteves A.C."/>
        </authorList>
    </citation>
    <scope>NUCLEOTIDE SEQUENCE [LARGE SCALE GENOMIC DNA]</scope>
    <source>
        <strain evidence="3 4">CBS 112549</strain>
    </source>
</reference>
<gene>
    <name evidence="3" type="ORF">BKCO1_2700091</name>
</gene>
<evidence type="ECO:0000256" key="2">
    <source>
        <dbReference type="SAM" id="Phobius"/>
    </source>
</evidence>
<name>A0A1J9S1H4_9PEZI</name>
<accession>A0A1J9S1H4</accession>
<dbReference type="AlphaFoldDB" id="A0A1J9S1H4"/>
<dbReference type="Pfam" id="PF14022">
    <property type="entry name" value="DUF4238"/>
    <property type="match status" value="1"/>
</dbReference>
<keyword evidence="2" id="KW-0812">Transmembrane</keyword>
<feature type="region of interest" description="Disordered" evidence="1">
    <location>
        <begin position="678"/>
        <end position="708"/>
    </location>
</feature>
<dbReference type="InterPro" id="IPR025332">
    <property type="entry name" value="DUF4238"/>
</dbReference>
<evidence type="ECO:0000313" key="4">
    <source>
        <dbReference type="Proteomes" id="UP000183809"/>
    </source>
</evidence>
<dbReference type="GeneID" id="31013887"/>
<dbReference type="Proteomes" id="UP000183809">
    <property type="component" value="Unassembled WGS sequence"/>
</dbReference>
<keyword evidence="2" id="KW-1133">Transmembrane helix</keyword>
<dbReference type="OrthoDB" id="5340163at2759"/>
<evidence type="ECO:0000256" key="1">
    <source>
        <dbReference type="SAM" id="MobiDB-lite"/>
    </source>
</evidence>
<comment type="caution">
    <text evidence="3">The sequence shown here is derived from an EMBL/GenBank/DDBJ whole genome shotgun (WGS) entry which is preliminary data.</text>
</comment>
<protein>
    <submittedName>
        <fullName evidence="3">Uncharacterized protein</fullName>
    </submittedName>
</protein>
<dbReference type="RefSeq" id="XP_020130128.1">
    <property type="nucleotide sequence ID" value="XM_020273626.1"/>
</dbReference>
<feature type="compositionally biased region" description="Basic and acidic residues" evidence="1">
    <location>
        <begin position="516"/>
        <end position="537"/>
    </location>
</feature>
<organism evidence="3 4">
    <name type="scientific">Diplodia corticola</name>
    <dbReference type="NCBI Taxonomy" id="236234"/>
    <lineage>
        <taxon>Eukaryota</taxon>
        <taxon>Fungi</taxon>
        <taxon>Dikarya</taxon>
        <taxon>Ascomycota</taxon>
        <taxon>Pezizomycotina</taxon>
        <taxon>Dothideomycetes</taxon>
        <taxon>Dothideomycetes incertae sedis</taxon>
        <taxon>Botryosphaeriales</taxon>
        <taxon>Botryosphaeriaceae</taxon>
        <taxon>Diplodia</taxon>
    </lineage>
</organism>
<dbReference type="EMBL" id="MNUE01000027">
    <property type="protein sequence ID" value="OJD33868.1"/>
    <property type="molecule type" value="Genomic_DNA"/>
</dbReference>
<feature type="compositionally biased region" description="Basic residues" evidence="1">
    <location>
        <begin position="571"/>
        <end position="581"/>
    </location>
</feature>
<keyword evidence="4" id="KW-1185">Reference proteome</keyword>
<feature type="compositionally biased region" description="Basic and acidic residues" evidence="1">
    <location>
        <begin position="678"/>
        <end position="691"/>
    </location>
</feature>
<evidence type="ECO:0000313" key="3">
    <source>
        <dbReference type="EMBL" id="OJD33868.1"/>
    </source>
</evidence>